<dbReference type="EC" id="5.6.2.2" evidence="8"/>
<evidence type="ECO:0000256" key="5">
    <source>
        <dbReference type="ARBA" id="ARBA00023029"/>
    </source>
</evidence>
<dbReference type="AlphaFoldDB" id="A0A6L5Y9R0"/>
<comment type="subunit">
    <text evidence="8">Heterotetramer, composed of two GyrA and two GyrB chains. In the heterotetramer, GyrA contains the active site tyrosine that forms a transient covalent intermediate with DNA, while GyrB binds cofactors and catalyzes ATP hydrolysis.</text>
</comment>
<dbReference type="NCBIfam" id="TIGR01063">
    <property type="entry name" value="gyrA"/>
    <property type="match status" value="1"/>
</dbReference>
<sequence>MEEQEMGRVIPNPLVPEIKRSYLDYAMSVIVGRALPDARDGLKPVQRRVLYGMLGLGIRHNQAYKKSARVVGEVMGKYHPHGDASIYDTMVRLAQPWNLRYPLVDGQGNFGSVDGDGAAAMRYTEARFAELGELMLQDIDEDTVDWGPNFDESLKEPLTLPSLVPNLLVNGSTGIAVGMATNMPPHNLGEVVDALCCLIDRPEAELGELMNYLPGPDFPTGGIIMGREGIVDAYRTGRGKITVRGRCVVEEGKRRTSVVITEIPYMVNKTTLIEGIAKCVQEHSIDGVADLRDESDRQGLRIVLDLNRDGDPELVQRQLYNRTLMQSTFGVINLTLVDQRPVELGLKSMLEVFLDYRRGVVRRRTAFRLAKAQEREHIIEGLCRALDMIDEVIRIIRGAQTTEEASRGLIEQLQFSEKQAQAILDMRLQRLTGLERDKLMAEMAQLLADIARYKEILADAKVLDGVIRDELTELRHKFGDKRRTEIQLHVESTSDSYEDLMPEENIVITLSKDGYLRRSLLKDYNVQNRGGKGRRGANLHEEDQVAGMVVTTTHNDVLLFTSRGRVFAIKGHMVPETKSGKGRKVEQFISLSEGETVVEILGRFPENCSTVVLITRRGIAKRMDKSELQNLTRAGRQIMTLDDGDDIARIRCTNGLDDLFLVSSMGRGLRISEDEIRTMGRSARGVKAMKLGKDDEIISCEVIAGNSRILLVSQHGIGKITSYDEFSVHHRATGGQRAMRIGDRTGRLAVANTVFPGDEVALMTAGGNIIRLAVDSIPQLGRDAAGSILIRPENGDEVANVSLIHKEDLVQSGGFRAADPAPAPQRPVEPTLPFGDDDDDNGGLEFEDVPGAVLDAPDAGAPAGPGREPEKED</sequence>
<feature type="short sequence motif" description="GyrA-box" evidence="8">
    <location>
        <begin position="527"/>
        <end position="533"/>
    </location>
</feature>
<comment type="catalytic activity">
    <reaction evidence="1 8 9">
        <text>ATP-dependent breakage, passage and rejoining of double-stranded DNA.</text>
        <dbReference type="EC" id="5.6.2.2"/>
    </reaction>
</comment>
<dbReference type="EMBL" id="VUNH01000002">
    <property type="protein sequence ID" value="MST54996.1"/>
    <property type="molecule type" value="Genomic_DNA"/>
</dbReference>
<dbReference type="PROSITE" id="PS52040">
    <property type="entry name" value="TOPO_IIA"/>
    <property type="match status" value="1"/>
</dbReference>
<dbReference type="FunFam" id="1.10.268.10:FF:000001">
    <property type="entry name" value="DNA gyrase subunit A"/>
    <property type="match status" value="1"/>
</dbReference>
<protein>
    <recommendedName>
        <fullName evidence="8">DNA gyrase subunit A</fullName>
        <ecNumber evidence="8">5.6.2.2</ecNumber>
    </recommendedName>
</protein>
<evidence type="ECO:0000313" key="13">
    <source>
        <dbReference type="Proteomes" id="UP000473699"/>
    </source>
</evidence>
<dbReference type="InterPro" id="IPR013758">
    <property type="entry name" value="Topo_IIA_A/C_ab"/>
</dbReference>
<dbReference type="InterPro" id="IPR013760">
    <property type="entry name" value="Topo_IIA-like_dom_sf"/>
</dbReference>
<dbReference type="GO" id="GO:0034335">
    <property type="term" value="F:DNA negative supercoiling activity"/>
    <property type="evidence" value="ECO:0007669"/>
    <property type="project" value="UniProtKB-ARBA"/>
</dbReference>
<evidence type="ECO:0000256" key="8">
    <source>
        <dbReference type="HAMAP-Rule" id="MF_01897"/>
    </source>
</evidence>
<dbReference type="HAMAP" id="MF_01897">
    <property type="entry name" value="GyrA"/>
    <property type="match status" value="1"/>
</dbReference>
<evidence type="ECO:0000256" key="2">
    <source>
        <dbReference type="ARBA" id="ARBA00008263"/>
    </source>
</evidence>
<evidence type="ECO:0000259" key="11">
    <source>
        <dbReference type="PROSITE" id="PS52040"/>
    </source>
</evidence>
<dbReference type="GO" id="GO:0005737">
    <property type="term" value="C:cytoplasm"/>
    <property type="evidence" value="ECO:0007669"/>
    <property type="project" value="UniProtKB-SubCell"/>
</dbReference>
<dbReference type="GO" id="GO:0009330">
    <property type="term" value="C:DNA topoisomerase type II (double strand cut, ATP-hydrolyzing) complex"/>
    <property type="evidence" value="ECO:0007669"/>
    <property type="project" value="TreeGrafter"/>
</dbReference>
<dbReference type="CDD" id="cd00187">
    <property type="entry name" value="TOP4c"/>
    <property type="match status" value="1"/>
</dbReference>
<reference evidence="12 13" key="1">
    <citation type="submission" date="2019-08" db="EMBL/GenBank/DDBJ databases">
        <title>In-depth cultivation of the pig gut microbiome towards novel bacterial diversity and tailored functional studies.</title>
        <authorList>
            <person name="Wylensek D."/>
            <person name="Hitch T.C.A."/>
            <person name="Clavel T."/>
        </authorList>
    </citation>
    <scope>NUCLEOTIDE SEQUENCE [LARGE SCALE GENOMIC DNA]</scope>
    <source>
        <strain evidence="12 13">SM-530-WT-4B</strain>
    </source>
</reference>
<dbReference type="Gene3D" id="3.90.199.10">
    <property type="entry name" value="Topoisomerase II, domain 5"/>
    <property type="match status" value="1"/>
</dbReference>
<evidence type="ECO:0000256" key="4">
    <source>
        <dbReference type="ARBA" id="ARBA00022840"/>
    </source>
</evidence>
<dbReference type="GO" id="GO:0005524">
    <property type="term" value="F:ATP binding"/>
    <property type="evidence" value="ECO:0007669"/>
    <property type="project" value="UniProtKB-UniRule"/>
</dbReference>
<proteinExistence type="inferred from homology"/>
<dbReference type="Gene3D" id="2.120.10.90">
    <property type="entry name" value="DNA gyrase/topoisomerase IV, subunit A, C-terminal"/>
    <property type="match status" value="1"/>
</dbReference>
<dbReference type="InterPro" id="IPR013757">
    <property type="entry name" value="Topo_IIA_A_a_sf"/>
</dbReference>
<comment type="miscellaneous">
    <text evidence="8">Few gyrases are as efficient as E.coli at forming negative supercoils. Not all organisms have 2 type II topoisomerases; in organisms with a single type II topoisomerase this enzyme also has to decatenate newly replicated chromosomes.</text>
</comment>
<evidence type="ECO:0000256" key="7">
    <source>
        <dbReference type="ARBA" id="ARBA00023235"/>
    </source>
</evidence>
<dbReference type="GO" id="GO:0003677">
    <property type="term" value="F:DNA binding"/>
    <property type="evidence" value="ECO:0007669"/>
    <property type="project" value="UniProtKB-UniRule"/>
</dbReference>
<dbReference type="PANTHER" id="PTHR43493:SF5">
    <property type="entry name" value="DNA GYRASE SUBUNIT A, CHLOROPLASTIC_MITOCHONDRIAL"/>
    <property type="match status" value="1"/>
</dbReference>
<dbReference type="SUPFAM" id="SSF56719">
    <property type="entry name" value="Type II DNA topoisomerase"/>
    <property type="match status" value="1"/>
</dbReference>
<comment type="subcellular location">
    <subcellularLocation>
        <location evidence="8">Cytoplasm</location>
    </subcellularLocation>
</comment>
<dbReference type="PANTHER" id="PTHR43493">
    <property type="entry name" value="DNA GYRASE/TOPOISOMERASE SUBUNIT A"/>
    <property type="match status" value="1"/>
</dbReference>
<keyword evidence="6 8" id="KW-0238">DNA-binding</keyword>
<dbReference type="InterPro" id="IPR002205">
    <property type="entry name" value="Topo_IIA_dom_A"/>
</dbReference>
<dbReference type="GO" id="GO:0006261">
    <property type="term" value="P:DNA-templated DNA replication"/>
    <property type="evidence" value="ECO:0007669"/>
    <property type="project" value="UniProtKB-UniRule"/>
</dbReference>
<dbReference type="InterPro" id="IPR035516">
    <property type="entry name" value="Gyrase/topoIV_suA_C"/>
</dbReference>
<keyword evidence="8" id="KW-0963">Cytoplasm</keyword>
<evidence type="ECO:0000256" key="3">
    <source>
        <dbReference type="ARBA" id="ARBA00022741"/>
    </source>
</evidence>
<feature type="compositionally biased region" description="Acidic residues" evidence="10">
    <location>
        <begin position="835"/>
        <end position="848"/>
    </location>
</feature>
<dbReference type="GO" id="GO:0006265">
    <property type="term" value="P:DNA topological change"/>
    <property type="evidence" value="ECO:0007669"/>
    <property type="project" value="UniProtKB-UniRule"/>
</dbReference>
<feature type="active site" description="O-(5'-phospho-DNA)-tyrosine intermediate" evidence="8 9">
    <location>
        <position position="123"/>
    </location>
</feature>
<keyword evidence="7 8" id="KW-0413">Isomerase</keyword>
<feature type="compositionally biased region" description="Low complexity" evidence="10">
    <location>
        <begin position="850"/>
        <end position="866"/>
    </location>
</feature>
<dbReference type="InterPro" id="IPR006691">
    <property type="entry name" value="GyrA/parC_rep"/>
</dbReference>
<dbReference type="Proteomes" id="UP000473699">
    <property type="component" value="Unassembled WGS sequence"/>
</dbReference>
<dbReference type="Gene3D" id="1.10.268.10">
    <property type="entry name" value="Topoisomerase, domain 3"/>
    <property type="match status" value="1"/>
</dbReference>
<evidence type="ECO:0000256" key="10">
    <source>
        <dbReference type="SAM" id="MobiDB-lite"/>
    </source>
</evidence>
<gene>
    <name evidence="8 12" type="primary">gyrA</name>
    <name evidence="12" type="ORF">FYJ74_02880</name>
</gene>
<keyword evidence="5 8" id="KW-0799">Topoisomerase</keyword>
<organism evidence="12 13">
    <name type="scientific">Pyramidobacter porci</name>
    <dbReference type="NCBI Taxonomy" id="2605789"/>
    <lineage>
        <taxon>Bacteria</taxon>
        <taxon>Thermotogati</taxon>
        <taxon>Synergistota</taxon>
        <taxon>Synergistia</taxon>
        <taxon>Synergistales</taxon>
        <taxon>Dethiosulfovibrionaceae</taxon>
        <taxon>Pyramidobacter</taxon>
    </lineage>
</organism>
<dbReference type="InterPro" id="IPR050220">
    <property type="entry name" value="Type_II_DNA_Topoisomerases"/>
</dbReference>
<comment type="similarity">
    <text evidence="2 8">Belongs to the type II topoisomerase GyrA/ParC subunit family.</text>
</comment>
<dbReference type="FunFam" id="3.30.1360.40:FF:000002">
    <property type="entry name" value="DNA gyrase subunit A"/>
    <property type="match status" value="1"/>
</dbReference>
<evidence type="ECO:0000256" key="6">
    <source>
        <dbReference type="ARBA" id="ARBA00023125"/>
    </source>
</evidence>
<keyword evidence="13" id="KW-1185">Reference proteome</keyword>
<evidence type="ECO:0000256" key="9">
    <source>
        <dbReference type="PROSITE-ProRule" id="PRU01384"/>
    </source>
</evidence>
<dbReference type="NCBIfam" id="NF004044">
    <property type="entry name" value="PRK05561.1"/>
    <property type="match status" value="1"/>
</dbReference>
<comment type="caution">
    <text evidence="12">The sequence shown here is derived from an EMBL/GenBank/DDBJ whole genome shotgun (WGS) entry which is preliminary data.</text>
</comment>
<evidence type="ECO:0000313" key="12">
    <source>
        <dbReference type="EMBL" id="MST54996.1"/>
    </source>
</evidence>
<dbReference type="Pfam" id="PF00521">
    <property type="entry name" value="DNA_topoisoIV"/>
    <property type="match status" value="1"/>
</dbReference>
<feature type="region of interest" description="Disordered" evidence="10">
    <location>
        <begin position="814"/>
        <end position="873"/>
    </location>
</feature>
<dbReference type="Pfam" id="PF03989">
    <property type="entry name" value="DNA_gyraseA_C"/>
    <property type="match status" value="6"/>
</dbReference>
<dbReference type="NCBIfam" id="NF004043">
    <property type="entry name" value="PRK05560.1"/>
    <property type="match status" value="1"/>
</dbReference>
<dbReference type="InterPro" id="IPR005743">
    <property type="entry name" value="GyrA"/>
</dbReference>
<feature type="domain" description="Topo IIA-type catalytic" evidence="11">
    <location>
        <begin position="35"/>
        <end position="500"/>
    </location>
</feature>
<dbReference type="SMART" id="SM00434">
    <property type="entry name" value="TOP4c"/>
    <property type="match status" value="1"/>
</dbReference>
<dbReference type="RefSeq" id="WP_154528102.1">
    <property type="nucleotide sequence ID" value="NZ_VUNH01000002.1"/>
</dbReference>
<keyword evidence="4 8" id="KW-0067">ATP-binding</keyword>
<accession>A0A6L5Y9R0</accession>
<evidence type="ECO:0000256" key="1">
    <source>
        <dbReference type="ARBA" id="ARBA00000185"/>
    </source>
</evidence>
<dbReference type="SUPFAM" id="SSF101904">
    <property type="entry name" value="GyrA/ParC C-terminal domain-like"/>
    <property type="match status" value="1"/>
</dbReference>
<dbReference type="GO" id="GO:0005694">
    <property type="term" value="C:chromosome"/>
    <property type="evidence" value="ECO:0007669"/>
    <property type="project" value="InterPro"/>
</dbReference>
<dbReference type="FunFam" id="3.90.199.10:FF:000001">
    <property type="entry name" value="DNA gyrase subunit A"/>
    <property type="match status" value="1"/>
</dbReference>
<name>A0A6L5Y9R0_9BACT</name>
<keyword evidence="3 8" id="KW-0547">Nucleotide-binding</keyword>
<comment type="function">
    <text evidence="8">A type II topoisomerase that negatively supercoils closed circular double-stranded (ds) DNA in an ATP-dependent manner to modulate DNA topology and maintain chromosomes in an underwound state. Negative supercoiling favors strand separation, and DNA replication, transcription, recombination and repair, all of which involve strand separation. Also able to catalyze the interconversion of other topological isomers of dsDNA rings, including catenanes and knotted rings. Type II topoisomerases break and join 2 DNA strands simultaneously in an ATP-dependent manner.</text>
</comment>
<dbReference type="Gene3D" id="3.30.1360.40">
    <property type="match status" value="1"/>
</dbReference>